<dbReference type="PANTHER" id="PTHR43439:SF2">
    <property type="entry name" value="ENZYME, PUTATIVE (JCVI)-RELATED"/>
    <property type="match status" value="1"/>
</dbReference>
<dbReference type="InterPro" id="IPR013120">
    <property type="entry name" value="FAR_NAD-bd"/>
</dbReference>
<dbReference type="VEuPathDB" id="FungiDB:JI435_436140"/>
<feature type="domain" description="Thioester reductase (TE)" evidence="3">
    <location>
        <begin position="434"/>
        <end position="508"/>
    </location>
</feature>
<accession>Q0UQ55</accession>
<dbReference type="InterPro" id="IPR036291">
    <property type="entry name" value="NAD(P)-bd_dom_sf"/>
</dbReference>
<keyword evidence="2" id="KW-0597">Phosphoprotein</keyword>
<reference evidence="5" key="1">
    <citation type="journal article" date="2007" name="Plant Cell">
        <title>Dothideomycete-plant interactions illuminated by genome sequencing and EST analysis of the wheat pathogen Stagonospora nodorum.</title>
        <authorList>
            <person name="Hane J.K."/>
            <person name="Lowe R.G."/>
            <person name="Solomon P.S."/>
            <person name="Tan K.C."/>
            <person name="Schoch C.L."/>
            <person name="Spatafora J.W."/>
            <person name="Crous P.W."/>
            <person name="Kodira C."/>
            <person name="Birren B.W."/>
            <person name="Galagan J.E."/>
            <person name="Torriani S.F."/>
            <person name="McDonald B.A."/>
            <person name="Oliver R.P."/>
        </authorList>
    </citation>
    <scope>NUCLEOTIDE SEQUENCE [LARGE SCALE GENOMIC DNA]</scope>
    <source>
        <strain evidence="5">SN15 / ATCC MYA-4574 / FGSC 10173</strain>
    </source>
</reference>
<dbReference type="VEuPathDB" id="FungiDB:JI435_061090"/>
<name>Q0UQ55_PHANO</name>
<dbReference type="InParanoid" id="Q0UQ55"/>
<evidence type="ECO:0000313" key="5">
    <source>
        <dbReference type="Proteomes" id="UP000001055"/>
    </source>
</evidence>
<dbReference type="Pfam" id="PF23562">
    <property type="entry name" value="AMP-binding_C_3"/>
    <property type="match status" value="1"/>
</dbReference>
<dbReference type="InterPro" id="IPR051414">
    <property type="entry name" value="Adenylate-forming_Reductase"/>
</dbReference>
<dbReference type="Pfam" id="PF07993">
    <property type="entry name" value="NAD_binding_4"/>
    <property type="match status" value="2"/>
</dbReference>
<dbReference type="RefSeq" id="XP_001796493.1">
    <property type="nucleotide sequence ID" value="XM_001796441.1"/>
</dbReference>
<evidence type="ECO:0000313" key="4">
    <source>
        <dbReference type="EMBL" id="EAT85940.2"/>
    </source>
</evidence>
<dbReference type="VEuPathDB" id="FungiDB:JI435_436120"/>
<sequence>MTPAQIALPDAPPELLSKSSLQNTEHDERFPEDIAVWTVDALVRHRARLNPHATIVSYPSSGVDFVDYSMQQLGMGVFDFPVEVHADTRMDYHLDPAVEVNNNIYIIHSSETSEGIELLKQLKIVMYGGSACPDTLGDLLVDQGINLIGHYGTTEVGQFMTSFRPQGDKAWNYVRESPKLSPLLRWLRRGPNLFEGTVLPGWPAKVASNQPDGSYATKDLFEPHPTIDKAWKYIARLDDTIVLVNGERFKPVMTEGKIRSHKAVTETVIFGSGRPYLGALIVPTEMQDLIVKYSNFQSSAVLTGATGSLGAHVLAQLIARPDIQTVHYLQRKIYNSLSPAARQKTHALPSDLPDPQLGLDSKTYQSVTKNLRSVIHCPWSVNFNLSLSSFKKDCIAGVRHLIDLCLAVPGSKPASFDFCSSLHTPETMVELDWAKCVAEHICMAASKATGMRARILRVGQIVAGTTRGVWNDTEVIPLIIKSALTIGVLPKLQQSPSWTPVDVVAQAVIEITLSDAESIVANVTNAKTFSWTKDLLPALMEAGFEFEEVGPKEWVRRLAASSDDVVVNPPKKLLDFFASKYDKHIFAPSRTYETGVATSLSPALANAPIFNADFVKTFVQQFQRTAWKRS</sequence>
<evidence type="ECO:0000259" key="3">
    <source>
        <dbReference type="Pfam" id="PF07993"/>
    </source>
</evidence>
<proteinExistence type="predicted"/>
<dbReference type="Gene3D" id="3.40.50.720">
    <property type="entry name" value="NAD(P)-binding Rossmann-like Domain"/>
    <property type="match status" value="1"/>
</dbReference>
<dbReference type="Proteomes" id="UP000001055">
    <property type="component" value="Unassembled WGS sequence"/>
</dbReference>
<dbReference type="SUPFAM" id="SSF51735">
    <property type="entry name" value="NAD(P)-binding Rossmann-fold domains"/>
    <property type="match status" value="1"/>
</dbReference>
<evidence type="ECO:0000256" key="2">
    <source>
        <dbReference type="ARBA" id="ARBA00022553"/>
    </source>
</evidence>
<keyword evidence="1" id="KW-0596">Phosphopantetheine</keyword>
<dbReference type="STRING" id="321614.Q0UQ55"/>
<protein>
    <recommendedName>
        <fullName evidence="3">Thioester reductase (TE) domain-containing protein</fullName>
    </recommendedName>
</protein>
<feature type="domain" description="Thioester reductase (TE)" evidence="3">
    <location>
        <begin position="302"/>
        <end position="421"/>
    </location>
</feature>
<evidence type="ECO:0000256" key="1">
    <source>
        <dbReference type="ARBA" id="ARBA00022450"/>
    </source>
</evidence>
<dbReference type="SUPFAM" id="SSF56801">
    <property type="entry name" value="Acetyl-CoA synthetase-like"/>
    <property type="match status" value="1"/>
</dbReference>
<dbReference type="AlphaFoldDB" id="Q0UQ55"/>
<gene>
    <name evidence="4" type="ORF">SNOG_06109</name>
</gene>
<organism evidence="4 5">
    <name type="scientific">Phaeosphaeria nodorum (strain SN15 / ATCC MYA-4574 / FGSC 10173)</name>
    <name type="common">Glume blotch fungus</name>
    <name type="synonym">Parastagonospora nodorum</name>
    <dbReference type="NCBI Taxonomy" id="321614"/>
    <lineage>
        <taxon>Eukaryota</taxon>
        <taxon>Fungi</taxon>
        <taxon>Dikarya</taxon>
        <taxon>Ascomycota</taxon>
        <taxon>Pezizomycotina</taxon>
        <taxon>Dothideomycetes</taxon>
        <taxon>Pleosporomycetidae</taxon>
        <taxon>Pleosporales</taxon>
        <taxon>Pleosporineae</taxon>
        <taxon>Phaeosphaeriaceae</taxon>
        <taxon>Parastagonospora</taxon>
    </lineage>
</organism>
<dbReference type="PANTHER" id="PTHR43439">
    <property type="entry name" value="PHENYLACETATE-COENZYME A LIGASE"/>
    <property type="match status" value="1"/>
</dbReference>
<dbReference type="EMBL" id="CH445333">
    <property type="protein sequence ID" value="EAT85940.2"/>
    <property type="molecule type" value="Genomic_DNA"/>
</dbReference>
<dbReference type="GeneID" id="5973372"/>
<dbReference type="KEGG" id="pno:SNOG_06109"/>